<gene>
    <name evidence="9" type="ORF">KIPB_005828</name>
</gene>
<protein>
    <submittedName>
        <fullName evidence="9">Major facilitator superfamily protein</fullName>
    </submittedName>
</protein>
<evidence type="ECO:0000313" key="9">
    <source>
        <dbReference type="EMBL" id="GIQ84354.1"/>
    </source>
</evidence>
<keyword evidence="2" id="KW-0813">Transport</keyword>
<evidence type="ECO:0000256" key="7">
    <source>
        <dbReference type="SAM" id="Phobius"/>
    </source>
</evidence>
<proteinExistence type="predicted"/>
<keyword evidence="3" id="KW-1003">Cell membrane</keyword>
<feature type="transmembrane region" description="Helical" evidence="7">
    <location>
        <begin position="70"/>
        <end position="89"/>
    </location>
</feature>
<organism evidence="9 10">
    <name type="scientific">Kipferlia bialata</name>
    <dbReference type="NCBI Taxonomy" id="797122"/>
    <lineage>
        <taxon>Eukaryota</taxon>
        <taxon>Metamonada</taxon>
        <taxon>Carpediemonas-like organisms</taxon>
        <taxon>Kipferlia</taxon>
    </lineage>
</organism>
<dbReference type="GO" id="GO:0022857">
    <property type="term" value="F:transmembrane transporter activity"/>
    <property type="evidence" value="ECO:0007669"/>
    <property type="project" value="InterPro"/>
</dbReference>
<dbReference type="EMBL" id="BDIP01001415">
    <property type="protein sequence ID" value="GIQ84354.1"/>
    <property type="molecule type" value="Genomic_DNA"/>
</dbReference>
<dbReference type="GO" id="GO:0005886">
    <property type="term" value="C:plasma membrane"/>
    <property type="evidence" value="ECO:0007669"/>
    <property type="project" value="UniProtKB-SubCell"/>
</dbReference>
<dbReference type="OrthoDB" id="196650at2759"/>
<sequence>SRELNIDMKSAPKESTFKKTMATIMRNRNLIVVFISYTVTLGTHCLYKDLGSTMIKNRCSPNTDADGTSLYSYTVLAGSIAGTVASLVAGPIGKVIGEKGLCYVGQAMGMIALAFVAFDADGAYNYYWYTAAFALNRFGEGLDHPSFIQLCSEWASPEDRGMMLGLFQIGNSLGRSVFSLLQGYLYDWNYTASYFIAMAWPLIGYVCIAVASVPVQAHMLEKARREQACAEETPIESVPV</sequence>
<evidence type="ECO:0000256" key="1">
    <source>
        <dbReference type="ARBA" id="ARBA00004651"/>
    </source>
</evidence>
<dbReference type="PROSITE" id="PS50850">
    <property type="entry name" value="MFS"/>
    <property type="match status" value="1"/>
</dbReference>
<name>A0A9K3CW15_9EUKA</name>
<comment type="subcellular location">
    <subcellularLocation>
        <location evidence="1">Cell membrane</location>
        <topology evidence="1">Multi-pass membrane protein</topology>
    </subcellularLocation>
</comment>
<evidence type="ECO:0000256" key="6">
    <source>
        <dbReference type="ARBA" id="ARBA00023136"/>
    </source>
</evidence>
<dbReference type="PANTHER" id="PTHR43414:SF6">
    <property type="entry name" value="MULTIDRUG RESISTANCE PROTEIN MDTG"/>
    <property type="match status" value="1"/>
</dbReference>
<dbReference type="Gene3D" id="1.20.1250.20">
    <property type="entry name" value="MFS general substrate transporter like domains"/>
    <property type="match status" value="1"/>
</dbReference>
<keyword evidence="4 7" id="KW-0812">Transmembrane</keyword>
<feature type="domain" description="Major facilitator superfamily (MFS) profile" evidence="8">
    <location>
        <begin position="15"/>
        <end position="240"/>
    </location>
</feature>
<dbReference type="Pfam" id="PF07690">
    <property type="entry name" value="MFS_1"/>
    <property type="match status" value="1"/>
</dbReference>
<keyword evidence="5 7" id="KW-1133">Transmembrane helix</keyword>
<keyword evidence="6 7" id="KW-0472">Membrane</keyword>
<evidence type="ECO:0000259" key="8">
    <source>
        <dbReference type="PROSITE" id="PS50850"/>
    </source>
</evidence>
<reference evidence="9 10" key="1">
    <citation type="journal article" date="2018" name="PLoS ONE">
        <title>The draft genome of Kipferlia bialata reveals reductive genome evolution in fornicate parasites.</title>
        <authorList>
            <person name="Tanifuji G."/>
            <person name="Takabayashi S."/>
            <person name="Kume K."/>
            <person name="Takagi M."/>
            <person name="Nakayama T."/>
            <person name="Kamikawa R."/>
            <person name="Inagaki Y."/>
            <person name="Hashimoto T."/>
        </authorList>
    </citation>
    <scope>NUCLEOTIDE SEQUENCE [LARGE SCALE GENOMIC DNA]</scope>
    <source>
        <strain evidence="9">NY0173</strain>
    </source>
</reference>
<dbReference type="PANTHER" id="PTHR43414">
    <property type="entry name" value="MULTIDRUG RESISTANCE PROTEIN MDTG"/>
    <property type="match status" value="1"/>
</dbReference>
<evidence type="ECO:0000256" key="5">
    <source>
        <dbReference type="ARBA" id="ARBA00022989"/>
    </source>
</evidence>
<keyword evidence="10" id="KW-1185">Reference proteome</keyword>
<dbReference type="AlphaFoldDB" id="A0A9K3CW15"/>
<dbReference type="SUPFAM" id="SSF103473">
    <property type="entry name" value="MFS general substrate transporter"/>
    <property type="match status" value="1"/>
</dbReference>
<accession>A0A9K3CW15</accession>
<feature type="transmembrane region" description="Helical" evidence="7">
    <location>
        <begin position="101"/>
        <end position="118"/>
    </location>
</feature>
<comment type="caution">
    <text evidence="9">The sequence shown here is derived from an EMBL/GenBank/DDBJ whole genome shotgun (WGS) entry which is preliminary data.</text>
</comment>
<feature type="transmembrane region" description="Helical" evidence="7">
    <location>
        <begin position="194"/>
        <end position="215"/>
    </location>
</feature>
<feature type="transmembrane region" description="Helical" evidence="7">
    <location>
        <begin position="29"/>
        <end position="50"/>
    </location>
</feature>
<evidence type="ECO:0000313" key="10">
    <source>
        <dbReference type="Proteomes" id="UP000265618"/>
    </source>
</evidence>
<evidence type="ECO:0000256" key="2">
    <source>
        <dbReference type="ARBA" id="ARBA00022448"/>
    </source>
</evidence>
<feature type="non-terminal residue" evidence="9">
    <location>
        <position position="1"/>
    </location>
</feature>
<dbReference type="Proteomes" id="UP000265618">
    <property type="component" value="Unassembled WGS sequence"/>
</dbReference>
<dbReference type="InterPro" id="IPR020846">
    <property type="entry name" value="MFS_dom"/>
</dbReference>
<dbReference type="InterPro" id="IPR036259">
    <property type="entry name" value="MFS_trans_sf"/>
</dbReference>
<dbReference type="InterPro" id="IPR011701">
    <property type="entry name" value="MFS"/>
</dbReference>
<evidence type="ECO:0000256" key="4">
    <source>
        <dbReference type="ARBA" id="ARBA00022692"/>
    </source>
</evidence>
<evidence type="ECO:0000256" key="3">
    <source>
        <dbReference type="ARBA" id="ARBA00022475"/>
    </source>
</evidence>